<comment type="similarity">
    <text evidence="5">Belongs to the TAF10 family.</text>
</comment>
<evidence type="ECO:0000256" key="3">
    <source>
        <dbReference type="ARBA" id="ARBA00023163"/>
    </source>
</evidence>
<keyword evidence="3" id="KW-0804">Transcription</keyword>
<feature type="compositionally biased region" description="Polar residues" evidence="6">
    <location>
        <begin position="172"/>
        <end position="182"/>
    </location>
</feature>
<dbReference type="PANTHER" id="PTHR21242">
    <property type="entry name" value="TRANSCRIPTION INITIATION FACTOR TFIID SUBUNIT 10"/>
    <property type="match status" value="1"/>
</dbReference>
<gene>
    <name evidence="7" type="ORF">CYY_008853</name>
</gene>
<dbReference type="CDD" id="cd07982">
    <property type="entry name" value="HFD_TAF10"/>
    <property type="match status" value="1"/>
</dbReference>
<feature type="compositionally biased region" description="Low complexity" evidence="6">
    <location>
        <begin position="132"/>
        <end position="171"/>
    </location>
</feature>
<dbReference type="OrthoDB" id="154356at2759"/>
<evidence type="ECO:0000313" key="7">
    <source>
        <dbReference type="EMBL" id="KAF2069831.1"/>
    </source>
</evidence>
<dbReference type="AlphaFoldDB" id="A0A8J4PNR1"/>
<keyword evidence="2" id="KW-0805">Transcription regulation</keyword>
<comment type="subcellular location">
    <subcellularLocation>
        <location evidence="1">Nucleus</location>
    </subcellularLocation>
</comment>
<organism evidence="7 8">
    <name type="scientific">Polysphondylium violaceum</name>
    <dbReference type="NCBI Taxonomy" id="133409"/>
    <lineage>
        <taxon>Eukaryota</taxon>
        <taxon>Amoebozoa</taxon>
        <taxon>Evosea</taxon>
        <taxon>Eumycetozoa</taxon>
        <taxon>Dictyostelia</taxon>
        <taxon>Dictyosteliales</taxon>
        <taxon>Dictyosteliaceae</taxon>
        <taxon>Polysphondylium</taxon>
    </lineage>
</organism>
<feature type="compositionally biased region" description="Polar residues" evidence="6">
    <location>
        <begin position="116"/>
        <end position="131"/>
    </location>
</feature>
<dbReference type="Proteomes" id="UP000695562">
    <property type="component" value="Unassembled WGS sequence"/>
</dbReference>
<dbReference type="EMBL" id="AJWJ01000588">
    <property type="protein sequence ID" value="KAF2069831.1"/>
    <property type="molecule type" value="Genomic_DNA"/>
</dbReference>
<evidence type="ECO:0000256" key="2">
    <source>
        <dbReference type="ARBA" id="ARBA00023015"/>
    </source>
</evidence>
<evidence type="ECO:0000256" key="4">
    <source>
        <dbReference type="ARBA" id="ARBA00023242"/>
    </source>
</evidence>
<dbReference type="GO" id="GO:0006367">
    <property type="term" value="P:transcription initiation at RNA polymerase II promoter"/>
    <property type="evidence" value="ECO:0007669"/>
    <property type="project" value="TreeGrafter"/>
</dbReference>
<dbReference type="PRINTS" id="PR01443">
    <property type="entry name" value="TFIID30KDSUB"/>
</dbReference>
<accession>A0A8J4PNR1</accession>
<dbReference type="InterPro" id="IPR003923">
    <property type="entry name" value="TAF10"/>
</dbReference>
<evidence type="ECO:0008006" key="9">
    <source>
        <dbReference type="Google" id="ProtNLM"/>
    </source>
</evidence>
<evidence type="ECO:0000256" key="5">
    <source>
        <dbReference type="ARBA" id="ARBA00025730"/>
    </source>
</evidence>
<evidence type="ECO:0000256" key="6">
    <source>
        <dbReference type="SAM" id="MobiDB-lite"/>
    </source>
</evidence>
<feature type="region of interest" description="Disordered" evidence="6">
    <location>
        <begin position="115"/>
        <end position="197"/>
    </location>
</feature>
<name>A0A8J4PNR1_9MYCE</name>
<dbReference type="GO" id="GO:0005669">
    <property type="term" value="C:transcription factor TFIID complex"/>
    <property type="evidence" value="ECO:0007669"/>
    <property type="project" value="TreeGrafter"/>
</dbReference>
<dbReference type="GO" id="GO:0000124">
    <property type="term" value="C:SAGA complex"/>
    <property type="evidence" value="ECO:0007669"/>
    <property type="project" value="TreeGrafter"/>
</dbReference>
<evidence type="ECO:0000256" key="1">
    <source>
        <dbReference type="ARBA" id="ARBA00004123"/>
    </source>
</evidence>
<dbReference type="GO" id="GO:0016251">
    <property type="term" value="F:RNA polymerase II general transcription initiation factor activity"/>
    <property type="evidence" value="ECO:0007669"/>
    <property type="project" value="TreeGrafter"/>
</dbReference>
<evidence type="ECO:0000313" key="8">
    <source>
        <dbReference type="Proteomes" id="UP000695562"/>
    </source>
</evidence>
<protein>
    <recommendedName>
        <fullName evidence="9">Transcription initiation factor TFIID subunit 10</fullName>
    </recommendedName>
</protein>
<dbReference type="Pfam" id="PF03540">
    <property type="entry name" value="TAF10"/>
    <property type="match status" value="1"/>
</dbReference>
<proteinExistence type="inferred from homology"/>
<dbReference type="PANTHER" id="PTHR21242:SF0">
    <property type="entry name" value="TRANSCRIPTION INITIATION FACTOR TFIID SUBUNIT 10"/>
    <property type="match status" value="1"/>
</dbReference>
<dbReference type="GO" id="GO:1990841">
    <property type="term" value="F:promoter-specific chromatin binding"/>
    <property type="evidence" value="ECO:0007669"/>
    <property type="project" value="TreeGrafter"/>
</dbReference>
<keyword evidence="8" id="KW-1185">Reference proteome</keyword>
<sequence length="197" mass="21483">MDNEPLDYEEFINNLDDYVPIIPDEVINYYLNRTGFSCTDDKMKRLISLATQKFISDVTNDSLQYCKIRLQGGARDKVVKGKEKSLVLSLEDLSPALKEYGIDIRKPEYFAENIPQEITTPTTNVGSSITHPTTTTTTTTTTATTTSATATSTTAATTTSAPAAESTTTTEQPNTPAATPSTAKEDNDSPPKKQKTK</sequence>
<comment type="caution">
    <text evidence="7">The sequence shown here is derived from an EMBL/GenBank/DDBJ whole genome shotgun (WGS) entry which is preliminary data.</text>
</comment>
<keyword evidence="4" id="KW-0539">Nucleus</keyword>
<reference evidence="7" key="1">
    <citation type="submission" date="2020-01" db="EMBL/GenBank/DDBJ databases">
        <title>Development of genomics and gene disruption for Polysphondylium violaceum indicates a role for the polyketide synthase stlB in stalk morphogenesis.</title>
        <authorList>
            <person name="Narita B."/>
            <person name="Kawabe Y."/>
            <person name="Kin K."/>
            <person name="Saito T."/>
            <person name="Gibbs R."/>
            <person name="Kuspa A."/>
            <person name="Muzny D."/>
            <person name="Queller D."/>
            <person name="Richards S."/>
            <person name="Strassman J."/>
            <person name="Sucgang R."/>
            <person name="Worley K."/>
            <person name="Schaap P."/>
        </authorList>
    </citation>
    <scope>NUCLEOTIDE SEQUENCE</scope>
    <source>
        <strain evidence="7">QSvi11</strain>
    </source>
</reference>